<gene>
    <name evidence="1" type="ORF">GPUN_2415</name>
</gene>
<evidence type="ECO:0000313" key="2">
    <source>
        <dbReference type="Proteomes" id="UP000053586"/>
    </source>
</evidence>
<evidence type="ECO:0000313" key="1">
    <source>
        <dbReference type="EMBL" id="GAB56530.1"/>
    </source>
</evidence>
<sequence length="51" mass="5778">MPKAHTRLPNSHITVAQYASDLGLNVPVYRICDPQHGFNAYIQSFIHKVEV</sequence>
<comment type="caution">
    <text evidence="1">The sequence shown here is derived from an EMBL/GenBank/DDBJ whole genome shotgun (WGS) entry which is preliminary data.</text>
</comment>
<protein>
    <submittedName>
        <fullName evidence="1">Uncharacterized protein</fullName>
    </submittedName>
</protein>
<dbReference type="EMBL" id="BAET01000030">
    <property type="protein sequence ID" value="GAB56530.1"/>
    <property type="molecule type" value="Genomic_DNA"/>
</dbReference>
<accession>H5TE03</accession>
<dbReference type="AlphaFoldDB" id="H5TE03"/>
<name>H5TE03_9ALTE</name>
<reference evidence="1 2" key="1">
    <citation type="journal article" date="2012" name="J. Bacteriol.">
        <title>Genome sequence of proteorhodopsin-containing sea ice bacterium Glaciecola punicea ACAM 611T.</title>
        <authorList>
            <person name="Qin Q.-L."/>
            <person name="Xie B.-B."/>
            <person name="Shu Y.-L."/>
            <person name="Rong J.-C."/>
            <person name="Zhao D.-L."/>
            <person name="Zhang X.-Y."/>
            <person name="Chen X.-L."/>
            <person name="Zhou B.-C."/>
            <person name="Zhanga Y.-Z."/>
        </authorList>
    </citation>
    <scope>NUCLEOTIDE SEQUENCE [LARGE SCALE GENOMIC DNA]</scope>
    <source>
        <strain evidence="1 2">ACAM 611</strain>
    </source>
</reference>
<proteinExistence type="predicted"/>
<dbReference type="Proteomes" id="UP000053586">
    <property type="component" value="Unassembled WGS sequence"/>
</dbReference>
<organism evidence="1 2">
    <name type="scientific">Glaciecola punicea ACAM 611</name>
    <dbReference type="NCBI Taxonomy" id="1121923"/>
    <lineage>
        <taxon>Bacteria</taxon>
        <taxon>Pseudomonadati</taxon>
        <taxon>Pseudomonadota</taxon>
        <taxon>Gammaproteobacteria</taxon>
        <taxon>Alteromonadales</taxon>
        <taxon>Alteromonadaceae</taxon>
        <taxon>Glaciecola</taxon>
    </lineage>
</organism>
<keyword evidence="2" id="KW-1185">Reference proteome</keyword>
<reference evidence="1 2" key="2">
    <citation type="journal article" date="2017" name="Antonie Van Leeuwenhoek">
        <title>Rhizobium rhizosphaerae sp. nov., a novel species isolated from rice rhizosphere.</title>
        <authorList>
            <person name="Zhao J.J."/>
            <person name="Zhang J."/>
            <person name="Zhang R.J."/>
            <person name="Zhang C.W."/>
            <person name="Yin H.Q."/>
            <person name="Zhang X.X."/>
        </authorList>
    </citation>
    <scope>NUCLEOTIDE SEQUENCE [LARGE SCALE GENOMIC DNA]</scope>
    <source>
        <strain evidence="1 2">ACAM 611</strain>
    </source>
</reference>